<dbReference type="GO" id="GO:0005634">
    <property type="term" value="C:nucleus"/>
    <property type="evidence" value="ECO:0007669"/>
    <property type="project" value="UniProtKB-SubCell"/>
</dbReference>
<comment type="caution">
    <text evidence="12">The sequence shown here is derived from an EMBL/GenBank/DDBJ whole genome shotgun (WGS) entry which is preliminary data.</text>
</comment>
<keyword evidence="5" id="KW-0862">Zinc</keyword>
<dbReference type="InterPro" id="IPR036236">
    <property type="entry name" value="Znf_C2H2_sf"/>
</dbReference>
<dbReference type="Pfam" id="PF05699">
    <property type="entry name" value="Dimer_Tnp_hAT"/>
    <property type="match status" value="1"/>
</dbReference>
<dbReference type="InterPro" id="IPR052035">
    <property type="entry name" value="ZnF_BED_domain_contain"/>
</dbReference>
<dbReference type="AlphaFoldDB" id="A0A8S0R058"/>
<proteinExistence type="predicted"/>
<organism evidence="12 13">
    <name type="scientific">Olea europaea subsp. europaea</name>
    <dbReference type="NCBI Taxonomy" id="158383"/>
    <lineage>
        <taxon>Eukaryota</taxon>
        <taxon>Viridiplantae</taxon>
        <taxon>Streptophyta</taxon>
        <taxon>Embryophyta</taxon>
        <taxon>Tracheophyta</taxon>
        <taxon>Spermatophyta</taxon>
        <taxon>Magnoliopsida</taxon>
        <taxon>eudicotyledons</taxon>
        <taxon>Gunneridae</taxon>
        <taxon>Pentapetalae</taxon>
        <taxon>asterids</taxon>
        <taxon>lamiids</taxon>
        <taxon>Lamiales</taxon>
        <taxon>Oleaceae</taxon>
        <taxon>Oleeae</taxon>
        <taxon>Olea</taxon>
    </lineage>
</organism>
<keyword evidence="4 10" id="KW-0863">Zinc-finger</keyword>
<dbReference type="Pfam" id="PF14372">
    <property type="entry name" value="hAT-like_RNase-H"/>
    <property type="match status" value="1"/>
</dbReference>
<evidence type="ECO:0000313" key="13">
    <source>
        <dbReference type="Proteomes" id="UP000594638"/>
    </source>
</evidence>
<keyword evidence="6" id="KW-0805">Transcription regulation</keyword>
<name>A0A8S0R058_OLEEU</name>
<dbReference type="PANTHER" id="PTHR46481:SF11">
    <property type="entry name" value="ZINC FINGER BED DOMAIN-CONTAINING PROTEIN RICESLEEPER 2-LIKE"/>
    <property type="match status" value="1"/>
</dbReference>
<evidence type="ECO:0000256" key="8">
    <source>
        <dbReference type="ARBA" id="ARBA00023163"/>
    </source>
</evidence>
<keyword evidence="13" id="KW-1185">Reference proteome</keyword>
<evidence type="ECO:0000256" key="9">
    <source>
        <dbReference type="ARBA" id="ARBA00023242"/>
    </source>
</evidence>
<dbReference type="InterPro" id="IPR008906">
    <property type="entry name" value="HATC_C_dom"/>
</dbReference>
<dbReference type="GO" id="GO:0003677">
    <property type="term" value="F:DNA binding"/>
    <property type="evidence" value="ECO:0007669"/>
    <property type="project" value="UniProtKB-KW"/>
</dbReference>
<gene>
    <name evidence="12" type="ORF">OLEA9_A034137</name>
</gene>
<sequence length="646" mass="74680">MEVSEVVNVHSRRLKSVVWNDFDRVKRGDTFVAICRHCKRVLSGSSTSGTSHLRNHLIRCRRRSNHDISQLLTRGKKKESTLGLTNVGYNQDQRNEIVTVASTNFEQGHVDGTVYTGSFSFDHRRSQLDLARMIMLHGYPLSMVEDVGFKMFVRNLQPLFDLVTIDKLEADCLEIYKKEKQKVYEELDKLPGKVSLSADRWVANGDMQYLCLIAYYIDDSWALKKKILNFLKIDPSQAEDSLSEVIMDSLRDWDIDRKLFSLTIDNHSSYDKIVCRIRDQLCQHRFLMCEGQLFDVRCAASTVKFLVQDVLETSSEITHKIRESIRYVKSSRETQEKFNEMVQLAGINAQECLPLDNPFQRNSTYIMLEAALEYKEAFLLFQERDPGYSMCPSSLDWDRVQAITSILKFFHEVSNVFVESKHSTANTYFSEICDIHLQLIVWCRRSDDFISSLALKLKSEFDEYWKKCSLIMAIAAILDPRFKMKLVEYYYPQIYGDNASDCINIVSNCVKALYNGHAIYSPLASHEQASENGGSDVKDRLAGYDKFLDETSFSQNINSDLDKYLEEPLFPRDVDFNILNWWKVHAPKYPVLSMMVRNILGIPISKVALESLFDNGHRTLNHHWSSLKSDTLQAFMCSQDWISNEL</sequence>
<evidence type="ECO:0000256" key="6">
    <source>
        <dbReference type="ARBA" id="ARBA00023015"/>
    </source>
</evidence>
<evidence type="ECO:0000256" key="5">
    <source>
        <dbReference type="ARBA" id="ARBA00022833"/>
    </source>
</evidence>
<reference evidence="12 13" key="1">
    <citation type="submission" date="2019-12" db="EMBL/GenBank/DDBJ databases">
        <authorList>
            <person name="Alioto T."/>
            <person name="Alioto T."/>
            <person name="Gomez Garrido J."/>
        </authorList>
    </citation>
    <scope>NUCLEOTIDE SEQUENCE [LARGE SCALE GENOMIC DNA]</scope>
</reference>
<dbReference type="InterPro" id="IPR003656">
    <property type="entry name" value="Znf_BED"/>
</dbReference>
<feature type="domain" description="BED-type" evidence="11">
    <location>
        <begin position="13"/>
        <end position="68"/>
    </location>
</feature>
<dbReference type="PANTHER" id="PTHR46481">
    <property type="entry name" value="ZINC FINGER BED DOMAIN-CONTAINING PROTEIN 4"/>
    <property type="match status" value="1"/>
</dbReference>
<evidence type="ECO:0000256" key="3">
    <source>
        <dbReference type="ARBA" id="ARBA00022723"/>
    </source>
</evidence>
<dbReference type="Gramene" id="OE9A034137T2">
    <property type="protein sequence ID" value="OE9A034137C2"/>
    <property type="gene ID" value="OE9A034137"/>
</dbReference>
<dbReference type="SUPFAM" id="SSF53098">
    <property type="entry name" value="Ribonuclease H-like"/>
    <property type="match status" value="1"/>
</dbReference>
<evidence type="ECO:0000256" key="1">
    <source>
        <dbReference type="ARBA" id="ARBA00004123"/>
    </source>
</evidence>
<comment type="subcellular location">
    <subcellularLocation>
        <location evidence="1">Nucleus</location>
    </subcellularLocation>
</comment>
<dbReference type="InterPro" id="IPR025525">
    <property type="entry name" value="hAT-like_transposase_RNase-H"/>
</dbReference>
<dbReference type="InterPro" id="IPR012337">
    <property type="entry name" value="RNaseH-like_sf"/>
</dbReference>
<dbReference type="Pfam" id="PF02892">
    <property type="entry name" value="zf-BED"/>
    <property type="match status" value="1"/>
</dbReference>
<evidence type="ECO:0000256" key="4">
    <source>
        <dbReference type="ARBA" id="ARBA00022771"/>
    </source>
</evidence>
<evidence type="ECO:0000256" key="2">
    <source>
        <dbReference type="ARBA" id="ARBA00011738"/>
    </source>
</evidence>
<evidence type="ECO:0000313" key="12">
    <source>
        <dbReference type="EMBL" id="CAA2971571.1"/>
    </source>
</evidence>
<dbReference type="SUPFAM" id="SSF57667">
    <property type="entry name" value="beta-beta-alpha zinc fingers"/>
    <property type="match status" value="1"/>
</dbReference>
<dbReference type="Proteomes" id="UP000594638">
    <property type="component" value="Unassembled WGS sequence"/>
</dbReference>
<accession>A0A8S0R058</accession>
<keyword evidence="3" id="KW-0479">Metal-binding</keyword>
<evidence type="ECO:0000256" key="10">
    <source>
        <dbReference type="PROSITE-ProRule" id="PRU00027"/>
    </source>
</evidence>
<dbReference type="EMBL" id="CACTIH010002017">
    <property type="protein sequence ID" value="CAA2971571.1"/>
    <property type="molecule type" value="Genomic_DNA"/>
</dbReference>
<evidence type="ECO:0000259" key="11">
    <source>
        <dbReference type="PROSITE" id="PS50808"/>
    </source>
</evidence>
<dbReference type="GO" id="GO:0008270">
    <property type="term" value="F:zinc ion binding"/>
    <property type="evidence" value="ECO:0007669"/>
    <property type="project" value="UniProtKB-KW"/>
</dbReference>
<dbReference type="SMART" id="SM00614">
    <property type="entry name" value="ZnF_BED"/>
    <property type="match status" value="1"/>
</dbReference>
<dbReference type="Gramene" id="OE9A034137T1">
    <property type="protein sequence ID" value="OE9A034137C1"/>
    <property type="gene ID" value="OE9A034137"/>
</dbReference>
<dbReference type="OrthoDB" id="1607513at2759"/>
<evidence type="ECO:0000256" key="7">
    <source>
        <dbReference type="ARBA" id="ARBA00023125"/>
    </source>
</evidence>
<keyword evidence="8" id="KW-0804">Transcription</keyword>
<keyword evidence="9" id="KW-0539">Nucleus</keyword>
<dbReference type="GO" id="GO:0046983">
    <property type="term" value="F:protein dimerization activity"/>
    <property type="evidence" value="ECO:0007669"/>
    <property type="project" value="InterPro"/>
</dbReference>
<keyword evidence="7" id="KW-0238">DNA-binding</keyword>
<dbReference type="PROSITE" id="PS50808">
    <property type="entry name" value="ZF_BED"/>
    <property type="match status" value="1"/>
</dbReference>
<protein>
    <submittedName>
        <fullName evidence="12">Zinc finger BED domain-containing RICESLEEPER 1-like</fullName>
    </submittedName>
</protein>
<comment type="subunit">
    <text evidence="2">Homodimer.</text>
</comment>